<evidence type="ECO:0000313" key="1">
    <source>
        <dbReference type="EMBL" id="ALN78839.1"/>
    </source>
</evidence>
<protein>
    <submittedName>
        <fullName evidence="1">Uncharacterized protein</fullName>
    </submittedName>
</protein>
<dbReference type="Proteomes" id="UP000060787">
    <property type="component" value="Chromosome"/>
</dbReference>
<gene>
    <name evidence="1" type="ORF">LA76x_0678</name>
</gene>
<name>A0A0S2F5L3_LYSAN</name>
<reference evidence="1 2" key="1">
    <citation type="journal article" date="2015" name="BMC Genomics">
        <title>Comparative genomics and metabolic profiling of the genus Lysobacter.</title>
        <authorList>
            <person name="de Bruijn I."/>
            <person name="Cheng X."/>
            <person name="de Jager V."/>
            <person name="Exposito R.G."/>
            <person name="Watrous J."/>
            <person name="Patel N."/>
            <person name="Postma J."/>
            <person name="Dorrestein P.C."/>
            <person name="Kobayashi D."/>
            <person name="Raaijmakers J.M."/>
        </authorList>
    </citation>
    <scope>NUCLEOTIDE SEQUENCE [LARGE SCALE GENOMIC DNA]</scope>
    <source>
        <strain evidence="1 2">76</strain>
    </source>
</reference>
<dbReference type="STRING" id="84531.LA76x_0678"/>
<dbReference type="eggNOG" id="ENOG5032U97">
    <property type="taxonomic scope" value="Bacteria"/>
</dbReference>
<dbReference type="AlphaFoldDB" id="A0A0S2F5L3"/>
<evidence type="ECO:0000313" key="2">
    <source>
        <dbReference type="Proteomes" id="UP000060787"/>
    </source>
</evidence>
<dbReference type="EMBL" id="CP011129">
    <property type="protein sequence ID" value="ALN78839.1"/>
    <property type="molecule type" value="Genomic_DNA"/>
</dbReference>
<dbReference type="PATRIC" id="fig|84531.8.peg.705"/>
<proteinExistence type="predicted"/>
<accession>A0A0S2F5L3</accession>
<sequence length="150" mass="16580">MVDISRETIEQTNTRLLVVTKQARLLAYPGTYAFVEFPLADFPVAVRADALALVRDDEVWSQLVPCTDPAEDLFALFRFHFPSRVDNSGFVGWLASRLKRKFGTGVFVTCGQNRRDGGIFDYWGVPVAVAAEIAAELDALVSPEKMALAP</sequence>
<dbReference type="KEGG" id="lab:LA76x_0678"/>
<dbReference type="InterPro" id="IPR045674">
    <property type="entry name" value="DUF6196"/>
</dbReference>
<keyword evidence="2" id="KW-1185">Reference proteome</keyword>
<dbReference type="Pfam" id="PF19696">
    <property type="entry name" value="DUF6196"/>
    <property type="match status" value="1"/>
</dbReference>
<organism evidence="1 2">
    <name type="scientific">Lysobacter antibioticus</name>
    <dbReference type="NCBI Taxonomy" id="84531"/>
    <lineage>
        <taxon>Bacteria</taxon>
        <taxon>Pseudomonadati</taxon>
        <taxon>Pseudomonadota</taxon>
        <taxon>Gammaproteobacteria</taxon>
        <taxon>Lysobacterales</taxon>
        <taxon>Lysobacteraceae</taxon>
        <taxon>Lysobacter</taxon>
    </lineage>
</organism>
<dbReference type="RefSeq" id="WP_057916579.1">
    <property type="nucleotide sequence ID" value="NZ_CP011129.1"/>
</dbReference>